<dbReference type="AlphaFoldDB" id="A0AA39Q713"/>
<evidence type="ECO:0000313" key="1">
    <source>
        <dbReference type="EMBL" id="KAK0497448.1"/>
    </source>
</evidence>
<name>A0AA39Q713_9AGAR</name>
<evidence type="ECO:0000313" key="2">
    <source>
        <dbReference type="Proteomes" id="UP001175228"/>
    </source>
</evidence>
<dbReference type="Proteomes" id="UP001175228">
    <property type="component" value="Unassembled WGS sequence"/>
</dbReference>
<keyword evidence="2" id="KW-1185">Reference proteome</keyword>
<gene>
    <name evidence="1" type="ORF">EDD18DRAFT_1462240</name>
</gene>
<comment type="caution">
    <text evidence="1">The sequence shown here is derived from an EMBL/GenBank/DDBJ whole genome shotgun (WGS) entry which is preliminary data.</text>
</comment>
<sequence length="355" mass="40594">MKSLPQQDVAKWTEMVETWEADRTKVNPFARTVANKTEAAMHLQLAQEDAQDELAGLDGNKFHTTSPKDMISQGIQLEASQQRIAQLNKELGLHSTDLQRAQVLEKSNRLRRQIESWFIVQEVHMPVGYDLLHTIHSQLLALSKAYKDGDMNALTQKERLKCHKITWDLNAHITQAKQYYRDVRKGLLVLSEVLGEWSWQVQLHILEDSDVRRISDDEVGISEGNHTMSWIWYSVHLGNVPGGVEECLRIEWCKVRARAHRWREECKLLSVEMGCVKHTLDYEANLWLSRASSTPSGGTLVKGGEGVPAYAKCQASIRESIRQSFERKWMYVDQWPALGEMDDTPAADDKDVFGI</sequence>
<dbReference type="EMBL" id="JAUEPU010000013">
    <property type="protein sequence ID" value="KAK0497448.1"/>
    <property type="molecule type" value="Genomic_DNA"/>
</dbReference>
<organism evidence="1 2">
    <name type="scientific">Armillaria luteobubalina</name>
    <dbReference type="NCBI Taxonomy" id="153913"/>
    <lineage>
        <taxon>Eukaryota</taxon>
        <taxon>Fungi</taxon>
        <taxon>Dikarya</taxon>
        <taxon>Basidiomycota</taxon>
        <taxon>Agaricomycotina</taxon>
        <taxon>Agaricomycetes</taxon>
        <taxon>Agaricomycetidae</taxon>
        <taxon>Agaricales</taxon>
        <taxon>Marasmiineae</taxon>
        <taxon>Physalacriaceae</taxon>
        <taxon>Armillaria</taxon>
    </lineage>
</organism>
<protein>
    <submittedName>
        <fullName evidence="1">Uncharacterized protein</fullName>
    </submittedName>
</protein>
<feature type="non-terminal residue" evidence="1">
    <location>
        <position position="355"/>
    </location>
</feature>
<accession>A0AA39Q713</accession>
<reference evidence="1" key="1">
    <citation type="submission" date="2023-06" db="EMBL/GenBank/DDBJ databases">
        <authorList>
            <consortium name="Lawrence Berkeley National Laboratory"/>
            <person name="Ahrendt S."/>
            <person name="Sahu N."/>
            <person name="Indic B."/>
            <person name="Wong-Bajracharya J."/>
            <person name="Merenyi Z."/>
            <person name="Ke H.-M."/>
            <person name="Monk M."/>
            <person name="Kocsube S."/>
            <person name="Drula E."/>
            <person name="Lipzen A."/>
            <person name="Balint B."/>
            <person name="Henrissat B."/>
            <person name="Andreopoulos B."/>
            <person name="Martin F.M."/>
            <person name="Harder C.B."/>
            <person name="Rigling D."/>
            <person name="Ford K.L."/>
            <person name="Foster G.D."/>
            <person name="Pangilinan J."/>
            <person name="Papanicolaou A."/>
            <person name="Barry K."/>
            <person name="LaButti K."/>
            <person name="Viragh M."/>
            <person name="Koriabine M."/>
            <person name="Yan M."/>
            <person name="Riley R."/>
            <person name="Champramary S."/>
            <person name="Plett K.L."/>
            <person name="Tsai I.J."/>
            <person name="Slot J."/>
            <person name="Sipos G."/>
            <person name="Plett J."/>
            <person name="Nagy L.G."/>
            <person name="Grigoriev I.V."/>
        </authorList>
    </citation>
    <scope>NUCLEOTIDE SEQUENCE</scope>
    <source>
        <strain evidence="1">HWK02</strain>
    </source>
</reference>
<proteinExistence type="predicted"/>